<comment type="similarity">
    <text evidence="1">Belongs to the beta/gamma-crystallin family.</text>
</comment>
<dbReference type="InterPro" id="IPR000772">
    <property type="entry name" value="Ricin_B_lectin"/>
</dbReference>
<dbReference type="InterPro" id="IPR008928">
    <property type="entry name" value="6-hairpin_glycosidase_sf"/>
</dbReference>
<dbReference type="NCBIfam" id="TIGR04183">
    <property type="entry name" value="Por_Secre_tail"/>
    <property type="match status" value="1"/>
</dbReference>
<evidence type="ECO:0000256" key="2">
    <source>
        <dbReference type="ARBA" id="ARBA00022737"/>
    </source>
</evidence>
<dbReference type="Proteomes" id="UP001319180">
    <property type="component" value="Unassembled WGS sequence"/>
</dbReference>
<dbReference type="CDD" id="cd00161">
    <property type="entry name" value="beta-trefoil_Ricin-like"/>
    <property type="match status" value="1"/>
</dbReference>
<evidence type="ECO:0000256" key="3">
    <source>
        <dbReference type="SAM" id="SignalP"/>
    </source>
</evidence>
<dbReference type="SMART" id="SM00247">
    <property type="entry name" value="XTALbg"/>
    <property type="match status" value="2"/>
</dbReference>
<dbReference type="InterPro" id="IPR026444">
    <property type="entry name" value="Secre_tail"/>
</dbReference>
<dbReference type="SUPFAM" id="SSF50370">
    <property type="entry name" value="Ricin B-like lectins"/>
    <property type="match status" value="1"/>
</dbReference>
<feature type="chain" id="PRO_5042916314" evidence="3">
    <location>
        <begin position="46"/>
        <end position="796"/>
    </location>
</feature>
<reference evidence="5 6" key="1">
    <citation type="submission" date="2021-05" db="EMBL/GenBank/DDBJ databases">
        <title>A Polyphasic approach of four new species of the genus Ohtaekwangia: Ohtaekwangia histidinii sp. nov., Ohtaekwangia cretensis sp. nov., Ohtaekwangia indiensis sp. nov., Ohtaekwangia reichenbachii sp. nov. from diverse environment.</title>
        <authorList>
            <person name="Octaviana S."/>
        </authorList>
    </citation>
    <scope>NUCLEOTIDE SEQUENCE [LARGE SCALE GENOMIC DNA]</scope>
    <source>
        <strain evidence="5 6">PWU37</strain>
    </source>
</reference>
<dbReference type="Gene3D" id="2.60.20.10">
    <property type="entry name" value="Crystallins"/>
    <property type="match status" value="2"/>
</dbReference>
<keyword evidence="2" id="KW-0677">Repeat</keyword>
<dbReference type="PROSITE" id="PS50231">
    <property type="entry name" value="RICIN_B_LECTIN"/>
    <property type="match status" value="1"/>
</dbReference>
<keyword evidence="3" id="KW-0732">Signal</keyword>
<evidence type="ECO:0000313" key="6">
    <source>
        <dbReference type="Proteomes" id="UP001319180"/>
    </source>
</evidence>
<dbReference type="InterPro" id="IPR011024">
    <property type="entry name" value="G_crystallin-like"/>
</dbReference>
<feature type="domain" description="Beta/gamma crystallin 'Greek key'" evidence="4">
    <location>
        <begin position="430"/>
        <end position="468"/>
    </location>
</feature>
<dbReference type="AlphaFoldDB" id="A0AAP2D8P6"/>
<dbReference type="InterPro" id="IPR001064">
    <property type="entry name" value="Beta/gamma_crystallin"/>
</dbReference>
<dbReference type="EMBL" id="JAHESC010000013">
    <property type="protein sequence ID" value="MBT1687017.1"/>
    <property type="molecule type" value="Genomic_DNA"/>
</dbReference>
<evidence type="ECO:0000259" key="4">
    <source>
        <dbReference type="PROSITE" id="PS50915"/>
    </source>
</evidence>
<dbReference type="SMART" id="SM00458">
    <property type="entry name" value="RICIN"/>
    <property type="match status" value="1"/>
</dbReference>
<dbReference type="PANTHER" id="PTHR47791:SF3">
    <property type="entry name" value="MEIOTICALLY UP-REGULATED GENE 191 PROTEIN"/>
    <property type="match status" value="1"/>
</dbReference>
<feature type="domain" description="Beta/gamma crystallin 'Greek key'" evidence="4">
    <location>
        <begin position="471"/>
        <end position="515"/>
    </location>
</feature>
<dbReference type="Gene3D" id="1.50.10.20">
    <property type="match status" value="1"/>
</dbReference>
<dbReference type="Pfam" id="PF03663">
    <property type="entry name" value="Glyco_hydro_76"/>
    <property type="match status" value="1"/>
</dbReference>
<dbReference type="Gene3D" id="2.80.10.50">
    <property type="match status" value="1"/>
</dbReference>
<gene>
    <name evidence="5" type="ORF">KK078_10635</name>
</gene>
<protein>
    <submittedName>
        <fullName evidence="5">RICIN domain-containing protein</fullName>
    </submittedName>
</protein>
<dbReference type="SUPFAM" id="SSF49695">
    <property type="entry name" value="gamma-Crystallin-like"/>
    <property type="match status" value="2"/>
</dbReference>
<dbReference type="InterPro" id="IPR035992">
    <property type="entry name" value="Ricin_B-like_lectins"/>
</dbReference>
<dbReference type="RefSeq" id="WP_254090254.1">
    <property type="nucleotide sequence ID" value="NZ_JAHESC010000013.1"/>
</dbReference>
<dbReference type="PROSITE" id="PS50915">
    <property type="entry name" value="CRYSTALLIN_BETA_GAMMA"/>
    <property type="match status" value="2"/>
</dbReference>
<evidence type="ECO:0000256" key="1">
    <source>
        <dbReference type="ARBA" id="ARBA00009646"/>
    </source>
</evidence>
<sequence length="796" mass="87478">MKKNEWSVVGALRQTGRRMCGREKLISVKNLTVFILVLCSCSVFAQANDPRAENMQNGLFNIFMSADRSYFKHNSASDNDPYGYGYWVTAHGLETMADAYQRTRNTVYRDRMKSILAGIRKYNLYGAGTYHNDYYDDLEWLGLACFNAYNATKDPEYLDAVHQIWTEIKTGYSGGKMSWRKGCTTPCNNAIGNSPAIVLAVRLYKLENDPANLQMAKDIHAWMKANLLNANGGIWDSPGNFDPDWQFSYNSGLFIGASLELNIVTGTQSYLDDAIKAAEFMMNFRNYNGGVFFLNEVGQGDGGLFKGIFAKYFSELIRKGNLTSGQRDRYLTILNYTGNSVWNNAVNKSNYLISPVWSSMPSGTIDLSTEISGVHLFESLAGMTKVHVYQDINYSGFYSQLPVGAYTLAQLQARGVTDNDITSLTVPGGYSVTVYENDNFTGASKTFTANATWLADWNDRISSVKIAYIGGPVSVYQDINFGGYAGGLEVGDYTRAQLQAKGIADNDITSLKVAQGYTVTVYDGDNFSGASSVYTANTSWVADWNDRVTSLRVSTTGDQTLSGIYLLQNRNSNLYMDIAGGTGSTGDGINVHQWSLTAATNQQFLFEHAGNGAYKITAVNSGKALDVDSNGKDNGINVQQWSYFGYFNQQFIAVSTGDGFYKLIAKHSGKLMEVAGFSTANGGNVQQWENLNQNSGMWKLIRPTAVAGGGGEGPATHIYPNPGRSGQSNEVIITVTSPTDHVRLTLLNDQGHMIMNGEHKVVDSKVSVSIPPVSAGLYLIRLRDSAHTWTEKYLVK</sequence>
<keyword evidence="6" id="KW-1185">Reference proteome</keyword>
<dbReference type="Pfam" id="PF14200">
    <property type="entry name" value="RicinB_lectin_2"/>
    <property type="match status" value="1"/>
</dbReference>
<dbReference type="GO" id="GO:0005975">
    <property type="term" value="P:carbohydrate metabolic process"/>
    <property type="evidence" value="ECO:0007669"/>
    <property type="project" value="InterPro"/>
</dbReference>
<dbReference type="SUPFAM" id="SSF48208">
    <property type="entry name" value="Six-hairpin glycosidases"/>
    <property type="match status" value="1"/>
</dbReference>
<comment type="caution">
    <text evidence="5">The sequence shown here is derived from an EMBL/GenBank/DDBJ whole genome shotgun (WGS) entry which is preliminary data.</text>
</comment>
<proteinExistence type="inferred from homology"/>
<dbReference type="InterPro" id="IPR005198">
    <property type="entry name" value="Glyco_hydro_76"/>
</dbReference>
<dbReference type="PANTHER" id="PTHR47791">
    <property type="entry name" value="MEIOTICALLY UP-REGULATED GENE 191 PROTEIN"/>
    <property type="match status" value="1"/>
</dbReference>
<feature type="signal peptide" evidence="3">
    <location>
        <begin position="1"/>
        <end position="45"/>
    </location>
</feature>
<dbReference type="Pfam" id="PF00030">
    <property type="entry name" value="Crystall"/>
    <property type="match status" value="1"/>
</dbReference>
<dbReference type="InterPro" id="IPR053169">
    <property type="entry name" value="MUG_Protein"/>
</dbReference>
<organism evidence="5 6">
    <name type="scientific">Dawidia soli</name>
    <dbReference type="NCBI Taxonomy" id="2782352"/>
    <lineage>
        <taxon>Bacteria</taxon>
        <taxon>Pseudomonadati</taxon>
        <taxon>Bacteroidota</taxon>
        <taxon>Cytophagia</taxon>
        <taxon>Cytophagales</taxon>
        <taxon>Chryseotaleaceae</taxon>
        <taxon>Dawidia</taxon>
    </lineage>
</organism>
<name>A0AAP2D8P6_9BACT</name>
<evidence type="ECO:0000313" key="5">
    <source>
        <dbReference type="EMBL" id="MBT1687017.1"/>
    </source>
</evidence>
<accession>A0AAP2D8P6</accession>